<keyword evidence="6" id="KW-0333">Golgi apparatus</keyword>
<protein>
    <recommendedName>
        <fullName evidence="3">Conserved oligomeric Golgi complex subunit 4</fullName>
    </recommendedName>
    <alternativeName>
        <fullName evidence="8">Component of oligomeric Golgi complex 4</fullName>
    </alternativeName>
</protein>
<evidence type="ECO:0000256" key="8">
    <source>
        <dbReference type="ARBA" id="ARBA00031340"/>
    </source>
</evidence>
<accession>D8M8U8</accession>
<evidence type="ECO:0000313" key="11">
    <source>
        <dbReference type="EMBL" id="CBK24487.2"/>
    </source>
</evidence>
<keyword evidence="7" id="KW-0472">Membrane</keyword>
<evidence type="ECO:0000256" key="6">
    <source>
        <dbReference type="ARBA" id="ARBA00023034"/>
    </source>
</evidence>
<proteinExistence type="inferred from homology"/>
<dbReference type="PANTHER" id="PTHR24016:SF0">
    <property type="entry name" value="CONSERVED OLIGOMERIC GOLGI COMPLEX SUBUNIT 4"/>
    <property type="match status" value="1"/>
</dbReference>
<evidence type="ECO:0000256" key="5">
    <source>
        <dbReference type="ARBA" id="ARBA00022927"/>
    </source>
</evidence>
<dbReference type="EMBL" id="FN668688">
    <property type="protein sequence ID" value="CBK24487.2"/>
    <property type="molecule type" value="Genomic_DNA"/>
</dbReference>
<evidence type="ECO:0000313" key="12">
    <source>
        <dbReference type="Proteomes" id="UP000008312"/>
    </source>
</evidence>
<dbReference type="InterPro" id="IPR048680">
    <property type="entry name" value="COG4_N"/>
</dbReference>
<dbReference type="Pfam" id="PF20663">
    <property type="entry name" value="COG4_N"/>
    <property type="match status" value="1"/>
</dbReference>
<gene>
    <name evidence="11" type="ORF">GSBLH_T00004219001</name>
</gene>
<dbReference type="PANTHER" id="PTHR24016">
    <property type="entry name" value="CONSERVED OLIGOMERIC GOLGI COMPLEX SUBUNIT 4"/>
    <property type="match status" value="1"/>
</dbReference>
<evidence type="ECO:0000256" key="4">
    <source>
        <dbReference type="ARBA" id="ARBA00022448"/>
    </source>
</evidence>
<dbReference type="GeneID" id="24921255"/>
<evidence type="ECO:0000259" key="10">
    <source>
        <dbReference type="Pfam" id="PF20663"/>
    </source>
</evidence>
<organism evidence="11">
    <name type="scientific">Blastocystis hominis</name>
    <dbReference type="NCBI Taxonomy" id="12968"/>
    <lineage>
        <taxon>Eukaryota</taxon>
        <taxon>Sar</taxon>
        <taxon>Stramenopiles</taxon>
        <taxon>Bigyra</taxon>
        <taxon>Opalozoa</taxon>
        <taxon>Opalinata</taxon>
        <taxon>Blastocystidae</taxon>
        <taxon>Blastocystis</taxon>
    </lineage>
</organism>
<dbReference type="InterPro" id="IPR048682">
    <property type="entry name" value="COG4"/>
</dbReference>
<dbReference type="InParanoid" id="D8M8U8"/>
<evidence type="ECO:0000259" key="9">
    <source>
        <dbReference type="Pfam" id="PF08318"/>
    </source>
</evidence>
<dbReference type="AlphaFoldDB" id="D8M8U8"/>
<dbReference type="RefSeq" id="XP_012898535.1">
    <property type="nucleotide sequence ID" value="XM_013043081.1"/>
</dbReference>
<reference evidence="11" key="1">
    <citation type="submission" date="2010-02" db="EMBL/GenBank/DDBJ databases">
        <title>Sequencing and annotation of the Blastocystis hominis genome.</title>
        <authorList>
            <person name="Wincker P."/>
        </authorList>
    </citation>
    <scope>NUCLEOTIDE SEQUENCE</scope>
    <source>
        <strain evidence="11">Singapore isolate B</strain>
    </source>
</reference>
<sequence>MAELEAIEKEESTLERFILYNLTGDQEYYDISSENDTVKACALEYNRITADLRSMGQSVSGVTSEIEELSKEMAACSGDAVKASESIKHYNTLKVNAEKSLELVTAMIDLNRSVAGIENSLEHEEYEKATDYILKYRRAILTGDISTKDESIMKKSTETLIRALTEQFQSSMTKNKQTQVYRYCHLLDSLGEGRSILQPFLSLSSFELTHRLVQYLMTPLVEQTKKDNQLLQSQRSAHHVGVVVGNLLGGLYQKAVELVDSVEDSFQNCFVNEQFAYCYLLRCVFIHCDTQVGFAFLSLFFQAGQLFSTFASLRDLSVLFEDSKTRLQAYISNEQGVEDAALDALNPVLNEISLILQHAESFSRYLTGKMNDAVLAASQRVPPDSEMLTHYPSTANVPADVVAALRSAEQKKGLPQGGQQPSWKAMQSLCQSYTALEESYTLYAVNRSIFHVRLDEETRSSTVPEEVFYLFEIVINRAISQGNVRNIAMVVSIVKGCIDQYLHAYLLSVIRGRRSLNTSRARCEARIHA</sequence>
<evidence type="ECO:0000256" key="1">
    <source>
        <dbReference type="ARBA" id="ARBA00004395"/>
    </source>
</evidence>
<keyword evidence="12" id="KW-1185">Reference proteome</keyword>
<keyword evidence="4" id="KW-0813">Transport</keyword>
<comment type="subcellular location">
    <subcellularLocation>
        <location evidence="1">Golgi apparatus membrane</location>
        <topology evidence="1">Peripheral membrane protein</topology>
    </subcellularLocation>
</comment>
<comment type="similarity">
    <text evidence="2">Belongs to the COG4 family.</text>
</comment>
<dbReference type="Pfam" id="PF08318">
    <property type="entry name" value="COG4_m"/>
    <property type="match status" value="1"/>
</dbReference>
<dbReference type="GO" id="GO:0015031">
    <property type="term" value="P:protein transport"/>
    <property type="evidence" value="ECO:0007669"/>
    <property type="project" value="UniProtKB-KW"/>
</dbReference>
<dbReference type="OrthoDB" id="47059at2759"/>
<evidence type="ECO:0000256" key="7">
    <source>
        <dbReference type="ARBA" id="ARBA00023136"/>
    </source>
</evidence>
<evidence type="ECO:0000256" key="3">
    <source>
        <dbReference type="ARBA" id="ARBA00020975"/>
    </source>
</evidence>
<dbReference type="InterPro" id="IPR013167">
    <property type="entry name" value="COG4_M"/>
</dbReference>
<feature type="domain" description="Conserved oligomeric Golgi complex subunit 4 N-terminal" evidence="10">
    <location>
        <begin position="51"/>
        <end position="137"/>
    </location>
</feature>
<feature type="domain" description="COG4 transport protein middle alpha-helical bundle" evidence="9">
    <location>
        <begin position="236"/>
        <end position="503"/>
    </location>
</feature>
<keyword evidence="5" id="KW-0653">Protein transport</keyword>
<evidence type="ECO:0000256" key="2">
    <source>
        <dbReference type="ARBA" id="ARBA00009215"/>
    </source>
</evidence>
<dbReference type="Proteomes" id="UP000008312">
    <property type="component" value="Unassembled WGS sequence"/>
</dbReference>
<dbReference type="GO" id="GO:0000139">
    <property type="term" value="C:Golgi membrane"/>
    <property type="evidence" value="ECO:0007669"/>
    <property type="project" value="UniProtKB-SubCell"/>
</dbReference>
<name>D8M8U8_BLAHO</name>